<dbReference type="EMBL" id="ABJB010114302">
    <property type="status" value="NOT_ANNOTATED_CDS"/>
    <property type="molecule type" value="Genomic_DNA"/>
</dbReference>
<evidence type="ECO:0000256" key="4">
    <source>
        <dbReference type="ARBA" id="ARBA00022989"/>
    </source>
</evidence>
<keyword evidence="6" id="KW-1015">Disulfide bond</keyword>
<sequence>EDFINVSYTLRSATYSCLLWNSTRQTWATSGCRVLHFSDDQYVRCACDHASVFTGGLFIAPHPIDFTNLEFLFQGMSSNLVMTIVVAIVWVLYGVVMVWSFQQDARDEGAAGIEYLSENNPNDAFGYLLSFYTWFRSGAGTSSKVSIKIHGSQDDSRTVVIRDGGKNPFALQAGGRDWYFLSHPTSLGTVETIDITVDQKGKNPPWTLNTVVIRDLQTSSRTIFLIDKKLRPDTETGTSTFTFEPTSASVLRSPLRIFKARVIRYFREDHLIFSIFSRLPTGNFTRKQRASVALLLVVSGMMVCLMFYGLNADEDEIFRSDIFYTLLEVPPLSEVIIAMQSSAIVTPFVLLVLFLFERSRPPFLHR</sequence>
<dbReference type="EMBL" id="DS680248">
    <property type="protein sequence ID" value="EEC04115.1"/>
    <property type="molecule type" value="Genomic_DNA"/>
</dbReference>
<dbReference type="InterPro" id="IPR057244">
    <property type="entry name" value="GAIN_B"/>
</dbReference>
<comment type="caution">
    <text evidence="7">Lacks conserved residue(s) required for the propagation of feature annotation.</text>
</comment>
<dbReference type="InParanoid" id="B7PBZ3"/>
<dbReference type="PROSITE" id="PS50095">
    <property type="entry name" value="PLAT"/>
    <property type="match status" value="1"/>
</dbReference>
<dbReference type="AlphaFoldDB" id="B7PBZ3"/>
<gene>
    <name evidence="11" type="ORF">IscW_ISCW001917</name>
</gene>
<reference evidence="12" key="2">
    <citation type="submission" date="2020-05" db="UniProtKB">
        <authorList>
            <consortium name="EnsemblMetazoa"/>
        </authorList>
    </citation>
    <scope>IDENTIFICATION</scope>
    <source>
        <strain evidence="12">wikel</strain>
    </source>
</reference>
<dbReference type="OrthoDB" id="6491847at2759"/>
<evidence type="ECO:0000256" key="2">
    <source>
        <dbReference type="ARBA" id="ARBA00007200"/>
    </source>
</evidence>
<protein>
    <submittedName>
        <fullName evidence="11 12">Uncharacterized protein</fullName>
    </submittedName>
</protein>
<feature type="transmembrane region" description="Helical" evidence="8">
    <location>
        <begin position="335"/>
        <end position="356"/>
    </location>
</feature>
<comment type="similarity">
    <text evidence="2">Belongs to the polycystin family.</text>
</comment>
<dbReference type="STRING" id="6945.B7PBZ3"/>
<dbReference type="Gene3D" id="2.60.60.20">
    <property type="entry name" value="PLAT/LH2 domain"/>
    <property type="match status" value="1"/>
</dbReference>
<dbReference type="InterPro" id="IPR046338">
    <property type="entry name" value="GAIN_dom_sf"/>
</dbReference>
<dbReference type="PROSITE" id="PS50221">
    <property type="entry name" value="GAIN_B"/>
    <property type="match status" value="1"/>
</dbReference>
<evidence type="ECO:0000313" key="12">
    <source>
        <dbReference type="EnsemblMetazoa" id="ISCW001917-PA"/>
    </source>
</evidence>
<dbReference type="InterPro" id="IPR036392">
    <property type="entry name" value="PLAT/LH2_dom_sf"/>
</dbReference>
<feature type="domain" description="GAIN-B" evidence="10">
    <location>
        <begin position="1"/>
        <end position="65"/>
    </location>
</feature>
<dbReference type="PANTHER" id="PTHR10877">
    <property type="entry name" value="POLYCYSTIN FAMILY MEMBER"/>
    <property type="match status" value="1"/>
</dbReference>
<dbReference type="SMART" id="SM00303">
    <property type="entry name" value="GPS"/>
    <property type="match status" value="1"/>
</dbReference>
<evidence type="ECO:0000256" key="7">
    <source>
        <dbReference type="PROSITE-ProRule" id="PRU00152"/>
    </source>
</evidence>
<evidence type="ECO:0000313" key="13">
    <source>
        <dbReference type="Proteomes" id="UP000001555"/>
    </source>
</evidence>
<dbReference type="VEuPathDB" id="VectorBase:ISCP_007219"/>
<evidence type="ECO:0000256" key="6">
    <source>
        <dbReference type="ARBA" id="ARBA00023157"/>
    </source>
</evidence>
<accession>B7PBZ3</accession>
<keyword evidence="4 8" id="KW-1133">Transmembrane helix</keyword>
<dbReference type="PANTHER" id="PTHR10877:SF183">
    <property type="entry name" value="AT14535P-RELATED"/>
    <property type="match status" value="1"/>
</dbReference>
<dbReference type="Proteomes" id="UP000001555">
    <property type="component" value="Unassembled WGS sequence"/>
</dbReference>
<dbReference type="Gene3D" id="2.60.220.50">
    <property type="match status" value="1"/>
</dbReference>
<evidence type="ECO:0000256" key="5">
    <source>
        <dbReference type="ARBA" id="ARBA00023136"/>
    </source>
</evidence>
<evidence type="ECO:0000313" key="11">
    <source>
        <dbReference type="EMBL" id="EEC04115.1"/>
    </source>
</evidence>
<comment type="subcellular location">
    <subcellularLocation>
        <location evidence="1">Membrane</location>
    </subcellularLocation>
</comment>
<dbReference type="Pfam" id="PF01825">
    <property type="entry name" value="GPS"/>
    <property type="match status" value="1"/>
</dbReference>
<name>B7PBZ3_IXOSC</name>
<evidence type="ECO:0000259" key="10">
    <source>
        <dbReference type="PROSITE" id="PS50221"/>
    </source>
</evidence>
<feature type="domain" description="PLAT" evidence="9">
    <location>
        <begin position="125"/>
        <end position="244"/>
    </location>
</feature>
<feature type="transmembrane region" description="Helical" evidence="8">
    <location>
        <begin position="80"/>
        <end position="101"/>
    </location>
</feature>
<reference evidence="11 13" key="1">
    <citation type="submission" date="2008-03" db="EMBL/GenBank/DDBJ databases">
        <title>Annotation of Ixodes scapularis.</title>
        <authorList>
            <consortium name="Ixodes scapularis Genome Project Consortium"/>
            <person name="Caler E."/>
            <person name="Hannick L.I."/>
            <person name="Bidwell S."/>
            <person name="Joardar V."/>
            <person name="Thiagarajan M."/>
            <person name="Amedeo P."/>
            <person name="Galinsky K.J."/>
            <person name="Schobel S."/>
            <person name="Inman J."/>
            <person name="Hostetler J."/>
            <person name="Miller J."/>
            <person name="Hammond M."/>
            <person name="Megy K."/>
            <person name="Lawson D."/>
            <person name="Kodira C."/>
            <person name="Sutton G."/>
            <person name="Meyer J."/>
            <person name="Hill C.A."/>
            <person name="Birren B."/>
            <person name="Nene V."/>
            <person name="Collins F."/>
            <person name="Alarcon-Chaidez F."/>
            <person name="Wikel S."/>
            <person name="Strausberg R."/>
        </authorList>
    </citation>
    <scope>NUCLEOTIDE SEQUENCE [LARGE SCALE GENOMIC DNA]</scope>
    <source>
        <strain evidence="13">Wikel</strain>
        <strain evidence="11">Wikel colony</strain>
    </source>
</reference>
<dbReference type="Pfam" id="PF01477">
    <property type="entry name" value="PLAT"/>
    <property type="match status" value="1"/>
</dbReference>
<evidence type="ECO:0000256" key="1">
    <source>
        <dbReference type="ARBA" id="ARBA00004370"/>
    </source>
</evidence>
<dbReference type="GO" id="GO:0016020">
    <property type="term" value="C:membrane"/>
    <property type="evidence" value="ECO:0007669"/>
    <property type="project" value="UniProtKB-SubCell"/>
</dbReference>
<evidence type="ECO:0000259" key="9">
    <source>
        <dbReference type="PROSITE" id="PS50095"/>
    </source>
</evidence>
<keyword evidence="3 8" id="KW-0812">Transmembrane</keyword>
<keyword evidence="13" id="KW-1185">Reference proteome</keyword>
<dbReference type="SUPFAM" id="SSF49723">
    <property type="entry name" value="Lipase/lipooxygenase domain (PLAT/LH2 domain)"/>
    <property type="match status" value="1"/>
</dbReference>
<evidence type="ECO:0000256" key="3">
    <source>
        <dbReference type="ARBA" id="ARBA00022692"/>
    </source>
</evidence>
<dbReference type="EnsemblMetazoa" id="ISCW001917-RA">
    <property type="protein sequence ID" value="ISCW001917-PA"/>
    <property type="gene ID" value="ISCW001917"/>
</dbReference>
<dbReference type="VEuPathDB" id="VectorBase:ISCI001917"/>
<proteinExistence type="inferred from homology"/>
<dbReference type="PaxDb" id="6945-B7PBZ3"/>
<feature type="non-terminal residue" evidence="11">
    <location>
        <position position="1"/>
    </location>
</feature>
<dbReference type="InterPro" id="IPR001024">
    <property type="entry name" value="PLAT/LH2_dom"/>
</dbReference>
<keyword evidence="5 8" id="KW-0472">Membrane</keyword>
<feature type="transmembrane region" description="Helical" evidence="8">
    <location>
        <begin position="292"/>
        <end position="310"/>
    </location>
</feature>
<evidence type="ECO:0000256" key="8">
    <source>
        <dbReference type="SAM" id="Phobius"/>
    </source>
</evidence>
<organism>
    <name type="scientific">Ixodes scapularis</name>
    <name type="common">Black-legged tick</name>
    <name type="synonym">Deer tick</name>
    <dbReference type="NCBI Taxonomy" id="6945"/>
    <lineage>
        <taxon>Eukaryota</taxon>
        <taxon>Metazoa</taxon>
        <taxon>Ecdysozoa</taxon>
        <taxon>Arthropoda</taxon>
        <taxon>Chelicerata</taxon>
        <taxon>Arachnida</taxon>
        <taxon>Acari</taxon>
        <taxon>Parasitiformes</taxon>
        <taxon>Ixodida</taxon>
        <taxon>Ixodoidea</taxon>
        <taxon>Ixodidae</taxon>
        <taxon>Ixodinae</taxon>
        <taxon>Ixodes</taxon>
    </lineage>
</organism>
<dbReference type="InterPro" id="IPR051223">
    <property type="entry name" value="Polycystin"/>
</dbReference>
<feature type="non-terminal residue" evidence="11">
    <location>
        <position position="366"/>
    </location>
</feature>
<dbReference type="InterPro" id="IPR000203">
    <property type="entry name" value="GPS"/>
</dbReference>
<dbReference type="HOGENOM" id="CLU_009624_1_0_1"/>
<dbReference type="VEuPathDB" id="VectorBase:ISCW001917"/>